<dbReference type="PANTHER" id="PTHR37293">
    <property type="entry name" value="PHAGE REPLICATION PROTEIN-RELATED"/>
    <property type="match status" value="1"/>
</dbReference>
<dbReference type="InterPro" id="IPR006343">
    <property type="entry name" value="DnaB/C_C"/>
</dbReference>
<dbReference type="Proteomes" id="UP000183557">
    <property type="component" value="Unassembled WGS sequence"/>
</dbReference>
<dbReference type="Pfam" id="PF07261">
    <property type="entry name" value="DnaB_2"/>
    <property type="match status" value="1"/>
</dbReference>
<proteinExistence type="inferred from homology"/>
<evidence type="ECO:0000259" key="3">
    <source>
        <dbReference type="Pfam" id="PF07261"/>
    </source>
</evidence>
<feature type="compositionally biased region" description="Low complexity" evidence="2">
    <location>
        <begin position="105"/>
        <end position="120"/>
    </location>
</feature>
<keyword evidence="5" id="KW-1185">Reference proteome</keyword>
<dbReference type="EMBL" id="FOSB01000001">
    <property type="protein sequence ID" value="SFJ31694.1"/>
    <property type="molecule type" value="Genomic_DNA"/>
</dbReference>
<dbReference type="SUPFAM" id="SSF158499">
    <property type="entry name" value="DnaD domain-like"/>
    <property type="match status" value="1"/>
</dbReference>
<evidence type="ECO:0000256" key="1">
    <source>
        <dbReference type="ARBA" id="ARBA00093462"/>
    </source>
</evidence>
<dbReference type="PANTHER" id="PTHR37293:SF5">
    <property type="entry name" value="DNA REPLICATION PROTEIN"/>
    <property type="match status" value="1"/>
</dbReference>
<dbReference type="InterPro" id="IPR036388">
    <property type="entry name" value="WH-like_DNA-bd_sf"/>
</dbReference>
<reference evidence="5" key="1">
    <citation type="submission" date="2016-10" db="EMBL/GenBank/DDBJ databases">
        <authorList>
            <person name="Varghese N."/>
            <person name="Submissions S."/>
        </authorList>
    </citation>
    <scope>NUCLEOTIDE SEQUENCE [LARGE SCALE GENOMIC DNA]</scope>
    <source>
        <strain evidence="5">CGMCC 1.3704</strain>
    </source>
</reference>
<dbReference type="InterPro" id="IPR034829">
    <property type="entry name" value="DnaD-like_sf"/>
</dbReference>
<organism evidence="4 5">
    <name type="scientific">Halobacillus dabanensis</name>
    <dbReference type="NCBI Taxonomy" id="240302"/>
    <lineage>
        <taxon>Bacteria</taxon>
        <taxon>Bacillati</taxon>
        <taxon>Bacillota</taxon>
        <taxon>Bacilli</taxon>
        <taxon>Bacillales</taxon>
        <taxon>Bacillaceae</taxon>
        <taxon>Halobacillus</taxon>
    </lineage>
</organism>
<sequence>MNYIKAINAFYDHQEFNPLSSAAINLWYSLMHVNNKSRWKKEFIASMNVLCMKSNLSESSIRKARKELVEKGYITFTSRSGNQAPIYRILPLYVEMDNENDNVDENSGGKSNGNDSGKSNTLIKQNETKEKEEVVVEKQGENPHHFYENNIGLLSPFIAEKITVWCEEMSDALVMESMKLAVKSNKHFFSYCEGILKKWQQAGVRTLKAAERAQAEHKKKNKRTIWKQDKNKSLFDKLREGVQV</sequence>
<dbReference type="Gene3D" id="1.10.10.630">
    <property type="entry name" value="DnaD domain-like"/>
    <property type="match status" value="1"/>
</dbReference>
<evidence type="ECO:0000313" key="5">
    <source>
        <dbReference type="Proteomes" id="UP000183557"/>
    </source>
</evidence>
<evidence type="ECO:0000313" key="4">
    <source>
        <dbReference type="EMBL" id="SFJ31694.1"/>
    </source>
</evidence>
<name>A0A1I3QBM6_HALDA</name>
<feature type="region of interest" description="Disordered" evidence="2">
    <location>
        <begin position="100"/>
        <end position="130"/>
    </location>
</feature>
<dbReference type="AlphaFoldDB" id="A0A1I3QBM6"/>
<accession>A0A1I3QBM6</accession>
<dbReference type="NCBIfam" id="TIGR01446">
    <property type="entry name" value="DnaD_dom"/>
    <property type="match status" value="1"/>
</dbReference>
<evidence type="ECO:0000256" key="2">
    <source>
        <dbReference type="SAM" id="MobiDB-lite"/>
    </source>
</evidence>
<dbReference type="Gene3D" id="1.10.10.10">
    <property type="entry name" value="Winged helix-like DNA-binding domain superfamily/Winged helix DNA-binding domain"/>
    <property type="match status" value="1"/>
</dbReference>
<gene>
    <name evidence="4" type="ORF">SAMN04487936_101644</name>
</gene>
<protein>
    <submittedName>
        <fullName evidence="4">DnaD and phage-associated domain-containing protein</fullName>
    </submittedName>
</protein>
<comment type="similarity">
    <text evidence="1">Belongs to the DnaB/DnaD family.</text>
</comment>
<feature type="domain" description="DnaB/C C-terminal" evidence="3">
    <location>
        <begin position="146"/>
        <end position="213"/>
    </location>
</feature>
<dbReference type="OrthoDB" id="1047417at2"/>
<dbReference type="STRING" id="240302.BN982_00004"/>
<dbReference type="RefSeq" id="WP_075035059.1">
    <property type="nucleotide sequence ID" value="NZ_FOSB01000001.1"/>
</dbReference>
<dbReference type="InterPro" id="IPR053162">
    <property type="entry name" value="DnaD"/>
</dbReference>